<reference evidence="2" key="1">
    <citation type="submission" date="2020-10" db="EMBL/GenBank/DDBJ databases">
        <authorList>
            <person name="Kikuchi T."/>
        </authorList>
    </citation>
    <scope>NUCLEOTIDE SEQUENCE</scope>
    <source>
        <strain evidence="2">NKZ352</strain>
    </source>
</reference>
<evidence type="ECO:0000313" key="2">
    <source>
        <dbReference type="EMBL" id="CAD6188844.1"/>
    </source>
</evidence>
<feature type="compositionally biased region" description="Polar residues" evidence="1">
    <location>
        <begin position="42"/>
        <end position="65"/>
    </location>
</feature>
<evidence type="ECO:0000256" key="1">
    <source>
        <dbReference type="SAM" id="MobiDB-lite"/>
    </source>
</evidence>
<dbReference type="EMBL" id="CAJGYM010000009">
    <property type="protein sequence ID" value="CAD6188844.1"/>
    <property type="molecule type" value="Genomic_DNA"/>
</dbReference>
<comment type="caution">
    <text evidence="2">The sequence shown here is derived from an EMBL/GenBank/DDBJ whole genome shotgun (WGS) entry which is preliminary data.</text>
</comment>
<accession>A0A8S1H135</accession>
<feature type="compositionally biased region" description="Polar residues" evidence="1">
    <location>
        <begin position="146"/>
        <end position="158"/>
    </location>
</feature>
<gene>
    <name evidence="2" type="ORF">CAUJ_LOCUS4763</name>
</gene>
<name>A0A8S1H135_9PELO</name>
<feature type="region of interest" description="Disordered" evidence="1">
    <location>
        <begin position="27"/>
        <end position="158"/>
    </location>
</feature>
<proteinExistence type="predicted"/>
<evidence type="ECO:0000313" key="3">
    <source>
        <dbReference type="Proteomes" id="UP000835052"/>
    </source>
</evidence>
<dbReference type="AlphaFoldDB" id="A0A8S1H135"/>
<feature type="compositionally biased region" description="Basic and acidic residues" evidence="1">
    <location>
        <begin position="88"/>
        <end position="111"/>
    </location>
</feature>
<protein>
    <submittedName>
        <fullName evidence="2">Uncharacterized protein</fullName>
    </submittedName>
</protein>
<dbReference type="Proteomes" id="UP000835052">
    <property type="component" value="Unassembled WGS sequence"/>
</dbReference>
<sequence>MCGSVHFHGPLTDVDDLTRQYFSKERGEMQGHVARRAVLDQMMSTSTASGTTPRSSSWSRENPSDSARAPRSKSMGRPKAKEAEEEEKERRENAEAAFREWLKRKAVEPRTPRASPTRAQISKHLKDEAKQRVINQWHNDKRFQRPATSESVENGSSS</sequence>
<dbReference type="OrthoDB" id="5875462at2759"/>
<keyword evidence="3" id="KW-1185">Reference proteome</keyword>
<organism evidence="2 3">
    <name type="scientific">Caenorhabditis auriculariae</name>
    <dbReference type="NCBI Taxonomy" id="2777116"/>
    <lineage>
        <taxon>Eukaryota</taxon>
        <taxon>Metazoa</taxon>
        <taxon>Ecdysozoa</taxon>
        <taxon>Nematoda</taxon>
        <taxon>Chromadorea</taxon>
        <taxon>Rhabditida</taxon>
        <taxon>Rhabditina</taxon>
        <taxon>Rhabditomorpha</taxon>
        <taxon>Rhabditoidea</taxon>
        <taxon>Rhabditidae</taxon>
        <taxon>Peloderinae</taxon>
        <taxon>Caenorhabditis</taxon>
    </lineage>
</organism>